<feature type="transmembrane region" description="Helical" evidence="1">
    <location>
        <begin position="12"/>
        <end position="33"/>
    </location>
</feature>
<reference evidence="3" key="1">
    <citation type="submission" date="2022-01" db="EMBL/GenBank/DDBJ databases">
        <title>Whole genome-based taxonomy of the Shewanellaceae.</title>
        <authorList>
            <person name="Martin-Rodriguez A.J."/>
        </authorList>
    </citation>
    <scope>NUCLEOTIDE SEQUENCE</scope>
    <source>
        <strain evidence="3">DSM 23803</strain>
    </source>
</reference>
<dbReference type="Proteomes" id="UP001139408">
    <property type="component" value="Unassembled WGS sequence"/>
</dbReference>
<dbReference type="Pfam" id="PF10882">
    <property type="entry name" value="bPH_5"/>
    <property type="match status" value="1"/>
</dbReference>
<protein>
    <submittedName>
        <fullName evidence="3">PH domain-containing protein</fullName>
    </submittedName>
</protein>
<evidence type="ECO:0000256" key="1">
    <source>
        <dbReference type="SAM" id="Phobius"/>
    </source>
</evidence>
<dbReference type="InterPro" id="IPR027783">
    <property type="entry name" value="Bacterial_PH-related"/>
</dbReference>
<gene>
    <name evidence="3" type="ORF">L2749_17580</name>
</gene>
<keyword evidence="1" id="KW-1133">Transmembrane helix</keyword>
<keyword evidence="4" id="KW-1185">Reference proteome</keyword>
<keyword evidence="1" id="KW-0812">Transmembrane</keyword>
<sequence>MNVIELAPLDSGAIYSFIALLVGLLGLTVFIFVKPIPSNAKYLTLGIMLPLMGLFVFTLYQSFTSTISWDDKQLQVNIPLYSNAIEINQVDFAQARIVNLIKEPEYAAKWRTNGLGLPGYSLGWFSLNNGAKALLSLTNPVQVILLPISLDRVILVSVIDADEALAKLHASALPKQAID</sequence>
<evidence type="ECO:0000259" key="2">
    <source>
        <dbReference type="Pfam" id="PF10882"/>
    </source>
</evidence>
<keyword evidence="1" id="KW-0472">Membrane</keyword>
<accession>A0A9X1ZB36</accession>
<dbReference type="RefSeq" id="WP_188926441.1">
    <property type="nucleotide sequence ID" value="NZ_BMQI01000044.1"/>
</dbReference>
<name>A0A9X1ZB36_9GAMM</name>
<feature type="transmembrane region" description="Helical" evidence="1">
    <location>
        <begin position="42"/>
        <end position="63"/>
    </location>
</feature>
<comment type="caution">
    <text evidence="3">The sequence shown here is derived from an EMBL/GenBank/DDBJ whole genome shotgun (WGS) entry which is preliminary data.</text>
</comment>
<evidence type="ECO:0000313" key="4">
    <source>
        <dbReference type="Proteomes" id="UP001139408"/>
    </source>
</evidence>
<proteinExistence type="predicted"/>
<dbReference type="AlphaFoldDB" id="A0A9X1ZB36"/>
<evidence type="ECO:0000313" key="3">
    <source>
        <dbReference type="EMBL" id="MCL1107042.1"/>
    </source>
</evidence>
<dbReference type="EMBL" id="JAKILJ010000047">
    <property type="protein sequence ID" value="MCL1107042.1"/>
    <property type="molecule type" value="Genomic_DNA"/>
</dbReference>
<feature type="domain" description="Bacterial Pleckstrin homology" evidence="2">
    <location>
        <begin position="68"/>
        <end position="151"/>
    </location>
</feature>
<organism evidence="3 4">
    <name type="scientific">Shewanella algicola</name>
    <dbReference type="NCBI Taxonomy" id="640633"/>
    <lineage>
        <taxon>Bacteria</taxon>
        <taxon>Pseudomonadati</taxon>
        <taxon>Pseudomonadota</taxon>
        <taxon>Gammaproteobacteria</taxon>
        <taxon>Alteromonadales</taxon>
        <taxon>Shewanellaceae</taxon>
        <taxon>Shewanella</taxon>
    </lineage>
</organism>